<dbReference type="GO" id="GO:0071539">
    <property type="term" value="P:protein localization to centrosome"/>
    <property type="evidence" value="ECO:0007669"/>
    <property type="project" value="TreeGrafter"/>
</dbReference>
<dbReference type="Pfam" id="PF25775">
    <property type="entry name" value="CC_STIL"/>
    <property type="match status" value="1"/>
</dbReference>
<evidence type="ECO:0000256" key="1">
    <source>
        <dbReference type="SAM" id="MobiDB-lite"/>
    </source>
</evidence>
<dbReference type="InterPro" id="IPR026123">
    <property type="entry name" value="STIL"/>
</dbReference>
<feature type="region of interest" description="Disordered" evidence="1">
    <location>
        <begin position="486"/>
        <end position="562"/>
    </location>
</feature>
<dbReference type="Pfam" id="PF15253">
    <property type="entry name" value="STIL_N"/>
    <property type="match status" value="1"/>
</dbReference>
<organism evidence="4 5">
    <name type="scientific">Enhydra lutris kenyoni</name>
    <name type="common">northern sea otter</name>
    <dbReference type="NCBI Taxonomy" id="391180"/>
    <lineage>
        <taxon>Eukaryota</taxon>
        <taxon>Metazoa</taxon>
        <taxon>Chordata</taxon>
        <taxon>Craniata</taxon>
        <taxon>Vertebrata</taxon>
        <taxon>Euteleostomi</taxon>
        <taxon>Mammalia</taxon>
        <taxon>Eutheria</taxon>
        <taxon>Laurasiatheria</taxon>
        <taxon>Carnivora</taxon>
        <taxon>Caniformia</taxon>
        <taxon>Musteloidea</taxon>
        <taxon>Mustelidae</taxon>
        <taxon>Lutrinae</taxon>
        <taxon>Enhydra</taxon>
    </lineage>
</organism>
<dbReference type="InterPro" id="IPR058559">
    <property type="entry name" value="PRM_STIL"/>
</dbReference>
<evidence type="ECO:0000259" key="2">
    <source>
        <dbReference type="Pfam" id="PF15253"/>
    </source>
</evidence>
<accession>A0A2Y9J2K9</accession>
<dbReference type="PANTHER" id="PTHR15128">
    <property type="entry name" value="TAL1 SCL INTERRUPTING LOCUS"/>
    <property type="match status" value="1"/>
</dbReference>
<dbReference type="GO" id="GO:0031023">
    <property type="term" value="P:microtubule organizing center organization"/>
    <property type="evidence" value="ECO:0007669"/>
    <property type="project" value="TreeGrafter"/>
</dbReference>
<feature type="domain" description="STIL N-terminal" evidence="2">
    <location>
        <begin position="33"/>
        <end position="375"/>
    </location>
</feature>
<protein>
    <submittedName>
        <fullName evidence="5">SCL-interrupting locus protein isoform X2</fullName>
    </submittedName>
</protein>
<dbReference type="InterPro" id="IPR057731">
    <property type="entry name" value="STIL_N"/>
</dbReference>
<evidence type="ECO:0000313" key="5">
    <source>
        <dbReference type="RefSeq" id="XP_022352295.1"/>
    </source>
</evidence>
<dbReference type="GO" id="GO:0005815">
    <property type="term" value="C:microtubule organizing center"/>
    <property type="evidence" value="ECO:0007669"/>
    <property type="project" value="TreeGrafter"/>
</dbReference>
<dbReference type="RefSeq" id="XP_022352295.1">
    <property type="nucleotide sequence ID" value="XM_022496587.1"/>
</dbReference>
<keyword evidence="4" id="KW-1185">Reference proteome</keyword>
<feature type="domain" description="STIL coiled coil region" evidence="3">
    <location>
        <begin position="709"/>
        <end position="737"/>
    </location>
</feature>
<dbReference type="Pfam" id="PF26399">
    <property type="entry name" value="PRM_STIL"/>
    <property type="match status" value="1"/>
</dbReference>
<dbReference type="OrthoDB" id="76173at2759"/>
<feature type="region of interest" description="Disordered" evidence="1">
    <location>
        <begin position="377"/>
        <end position="419"/>
    </location>
</feature>
<feature type="compositionally biased region" description="Basic and acidic residues" evidence="1">
    <location>
        <begin position="1227"/>
        <end position="1239"/>
    </location>
</feature>
<dbReference type="PANTHER" id="PTHR15128:SF0">
    <property type="entry name" value="SCL-INTERRUPTING LOCUS PROTEIN"/>
    <property type="match status" value="1"/>
</dbReference>
<feature type="region of interest" description="Disordered" evidence="1">
    <location>
        <begin position="1121"/>
        <end position="1142"/>
    </location>
</feature>
<dbReference type="GO" id="GO:0007052">
    <property type="term" value="P:mitotic spindle organization"/>
    <property type="evidence" value="ECO:0007669"/>
    <property type="project" value="TreeGrafter"/>
</dbReference>
<dbReference type="GO" id="GO:0007224">
    <property type="term" value="P:smoothened signaling pathway"/>
    <property type="evidence" value="ECO:0007669"/>
    <property type="project" value="TreeGrafter"/>
</dbReference>
<feature type="region of interest" description="Disordered" evidence="1">
    <location>
        <begin position="1227"/>
        <end position="1246"/>
    </location>
</feature>
<proteinExistence type="predicted"/>
<name>A0A2Y9J2K9_ENHLU</name>
<dbReference type="CTD" id="6491"/>
<feature type="compositionally biased region" description="Polar residues" evidence="1">
    <location>
        <begin position="544"/>
        <end position="557"/>
    </location>
</feature>
<evidence type="ECO:0000259" key="3">
    <source>
        <dbReference type="Pfam" id="PF25775"/>
    </source>
</evidence>
<dbReference type="GeneID" id="111143107"/>
<dbReference type="AlphaFoldDB" id="A0A2Y9J2K9"/>
<reference evidence="5" key="1">
    <citation type="submission" date="2025-08" db="UniProtKB">
        <authorList>
            <consortium name="RefSeq"/>
        </authorList>
    </citation>
    <scope>IDENTIFICATION</scope>
    <source>
        <tissue evidence="5">Blood</tissue>
    </source>
</reference>
<sequence length="1276" mass="140778">MEPTSSLAGPQMNTRFPSSRMVPFYFPPSKYALWNPIPIGDFIYLHLNYYRNPKLVVTEKTIRLACRHAKQNKKNLPCFLLGSLIVDEDEESVTLTVDRFDPGREVPECLERTPTASLPGDFVIPCKIHTHGLCSKELIVHDGDDFSSAFKALQHHICSKDSLDCGKLLSLRAHITSKESLDIVDLDLHWAAVTLANTFKCTPVKPIPVIPTALARNLSSNLNISQVQGTYKSGYLTMDETRKLLLLLESDPKVCSLPLVGIWLSGIIHIYSPQVWACCLRYMFSSSIQERVFSESGNFIIVLYSVTHKDPEFYECLPCDGGSSDLQFQLLTSKETLRLFKNVEPSDKNSLHFELTAESQNAETEFFNKVSKHLSIERSSQKLSPGKMPINDRDSGVEDEDFSPRPIPSPHPVSQKVSKIQPSVPELSLVLDGNFIESNPLPKPLEMVNNENPSLLINHSEHLEPLQPQLYDDKSNLEAEAGELSLKGLPNQLTQSTVPLRHSKVRQPSTCKNGSAHIKNSIKASSLNRPSSDSNVHKEEYPVRSSTLNSKQSSLASGSHPHNLVFSSHNSGRPMELQIPTPPPSYCPTNVCSCCQHHAHVQYSPINSWQGVNTGESVQDLQSEAIHKHSLFHLGGCPALYPNAFCSSSSPVALRPQGNMGGCSPLNNVEPSPVARQPSHVGSCNPPPCAVCMHTPRTGSDNGMMGLSPDAYRFLTEQDRQLRLLQAQIQRLLEAQSLQPCSPKTTSAEDTVQAARQMELVSMEAQSSPGLHMRKSVSIAVSTGASLFWNAAGNDQEPESQLRQDDTKISNEDMNFSVDINNEVTSPPGSASSLKAVDIPSFEESNIAVEEFNQPLSVSNSSSPGVRKEPDVPVFFPNSMLAENVSMCLQSGPTEGASNHSVTSGEPKIEQVMQPLPHQPTDNQKIYQDLLSQVNHLLNNSSKETEQPSTKAVIISHECTRTQNVYHTKKKKCDSGLVDKDCVLNATLKQLRSLGVKIDSPTKVNKNAHKVDHASVLACISPEAVISGLNYMSFANVGMSGLSPSGVDLSMEANAIALKYLNENQLSQLSLTRSNQNNCDSSFSLLHINTDRSTVGLSLISPNNMSFATKKYMKRYGLIQSSDNSEDEEEPPNNTESKSEHLLTQNLTSTPEQLDCQKEPSRNACEIINRYDCESGSTHTDTPVLRNITNDVVQPKATQQLDENPAFLLKNHKPSPAMNLRTGKAEFTQHPEKENERDTPILPKGLKPETLKQMSSMNSVGTFLDVKRLRQLPKLF</sequence>
<dbReference type="Proteomes" id="UP000248482">
    <property type="component" value="Unplaced"/>
</dbReference>
<gene>
    <name evidence="5" type="primary">LOC111143107</name>
</gene>
<feature type="compositionally biased region" description="Polar residues" evidence="1">
    <location>
        <begin position="522"/>
        <end position="534"/>
    </location>
</feature>
<dbReference type="STRING" id="391180.A0A2Y9J2K9"/>
<evidence type="ECO:0000313" key="4">
    <source>
        <dbReference type="Proteomes" id="UP000248482"/>
    </source>
</evidence>
<dbReference type="InterPro" id="IPR057655">
    <property type="entry name" value="STIL_CC"/>
</dbReference>